<evidence type="ECO:0000313" key="2">
    <source>
        <dbReference type="Proteomes" id="UP000017127"/>
    </source>
</evidence>
<gene>
    <name evidence="1" type="ORF">M595_0520</name>
</gene>
<evidence type="ECO:0000313" key="1">
    <source>
        <dbReference type="EMBL" id="ERT09555.1"/>
    </source>
</evidence>
<reference evidence="1 2" key="1">
    <citation type="journal article" date="2013" name="Front. Microbiol.">
        <title>Comparative genomic analyses of the cyanobacterium, Lyngbya aestuarii BL J, a powerful hydrogen producer.</title>
        <authorList>
            <person name="Kothari A."/>
            <person name="Vaughn M."/>
            <person name="Garcia-Pichel F."/>
        </authorList>
    </citation>
    <scope>NUCLEOTIDE SEQUENCE [LARGE SCALE GENOMIC DNA]</scope>
    <source>
        <strain evidence="1 2">BL J</strain>
    </source>
</reference>
<comment type="caution">
    <text evidence="1">The sequence shown here is derived from an EMBL/GenBank/DDBJ whole genome shotgun (WGS) entry which is preliminary data.</text>
</comment>
<protein>
    <submittedName>
        <fullName evidence="1">Uncharacterized protein</fullName>
    </submittedName>
</protein>
<dbReference type="Proteomes" id="UP000017127">
    <property type="component" value="Unassembled WGS sequence"/>
</dbReference>
<organism evidence="1 2">
    <name type="scientific">Lyngbya aestuarii BL J</name>
    <dbReference type="NCBI Taxonomy" id="1348334"/>
    <lineage>
        <taxon>Bacteria</taxon>
        <taxon>Bacillati</taxon>
        <taxon>Cyanobacteriota</taxon>
        <taxon>Cyanophyceae</taxon>
        <taxon>Oscillatoriophycideae</taxon>
        <taxon>Oscillatoriales</taxon>
        <taxon>Microcoleaceae</taxon>
        <taxon>Lyngbya</taxon>
    </lineage>
</organism>
<sequence>MLFLSKTHSSFCRGMIPNCLEISEMFENPRNVLSLSTVKKNSFTHWVSWL</sequence>
<proteinExistence type="predicted"/>
<keyword evidence="2" id="KW-1185">Reference proteome</keyword>
<name>U7QR20_9CYAN</name>
<dbReference type="EMBL" id="AUZM01000003">
    <property type="protein sequence ID" value="ERT09555.1"/>
    <property type="molecule type" value="Genomic_DNA"/>
</dbReference>
<dbReference type="AlphaFoldDB" id="U7QR20"/>
<accession>U7QR20</accession>